<protein>
    <submittedName>
        <fullName evidence="1">Uncharacterized protein family UPF0128</fullName>
    </submittedName>
</protein>
<organism evidence="1 2">
    <name type="scientific">Nitratifractor salsuginis (strain DSM 16511 / JCM 12458 / E9I37-1)</name>
    <dbReference type="NCBI Taxonomy" id="749222"/>
    <lineage>
        <taxon>Bacteria</taxon>
        <taxon>Pseudomonadati</taxon>
        <taxon>Campylobacterota</taxon>
        <taxon>Epsilonproteobacteria</taxon>
        <taxon>Campylobacterales</taxon>
        <taxon>Sulfurovaceae</taxon>
        <taxon>Nitratifractor</taxon>
    </lineage>
</organism>
<gene>
    <name evidence="1" type="ordered locus">Nitsa_1643</name>
</gene>
<evidence type="ECO:0000313" key="1">
    <source>
        <dbReference type="EMBL" id="ADV46891.1"/>
    </source>
</evidence>
<name>E6X0V9_NITSE</name>
<dbReference type="Proteomes" id="UP000008633">
    <property type="component" value="Chromosome"/>
</dbReference>
<dbReference type="Pfam" id="PF03673">
    <property type="entry name" value="UPF0128"/>
    <property type="match status" value="1"/>
</dbReference>
<proteinExistence type="predicted"/>
<reference evidence="1 2" key="1">
    <citation type="journal article" date="2011" name="Stand. Genomic Sci.">
        <title>Complete genome sequence of Nitratifractor salsuginis type strain (E9I37-1).</title>
        <authorList>
            <person name="Anderson I."/>
            <person name="Sikorski J."/>
            <person name="Zeytun A."/>
            <person name="Nolan M."/>
            <person name="Lapidus A."/>
            <person name="Lucas S."/>
            <person name="Hammon N."/>
            <person name="Deshpande S."/>
            <person name="Cheng J.F."/>
            <person name="Tapia R."/>
            <person name="Han C."/>
            <person name="Goodwin L."/>
            <person name="Pitluck S."/>
            <person name="Liolios K."/>
            <person name="Pagani I."/>
            <person name="Ivanova N."/>
            <person name="Huntemann M."/>
            <person name="Mavromatis K."/>
            <person name="Ovchinikova G."/>
            <person name="Pati A."/>
            <person name="Chen A."/>
            <person name="Palaniappan K."/>
            <person name="Land M."/>
            <person name="Hauser L."/>
            <person name="Brambilla E.M."/>
            <person name="Ngatchou-Djao O.D."/>
            <person name="Rohde M."/>
            <person name="Tindall B.J."/>
            <person name="Goker M."/>
            <person name="Detter J.C."/>
            <person name="Woyke T."/>
            <person name="Bristow J."/>
            <person name="Eisen J.A."/>
            <person name="Markowitz V."/>
            <person name="Hugenholtz P."/>
            <person name="Klenk H.P."/>
            <person name="Kyrpides N.C."/>
        </authorList>
    </citation>
    <scope>NUCLEOTIDE SEQUENCE [LARGE SCALE GENOMIC DNA]</scope>
    <source>
        <strain evidence="2">DSM 16511 / JCM 12458 / E9I37-1</strain>
    </source>
</reference>
<dbReference type="EMBL" id="CP002452">
    <property type="protein sequence ID" value="ADV46891.1"/>
    <property type="molecule type" value="Genomic_DNA"/>
</dbReference>
<dbReference type="HOGENOM" id="CLU_1243079_0_0_7"/>
<dbReference type="OrthoDB" id="1550396at2"/>
<reference evidence="2" key="2">
    <citation type="submission" date="2011-01" db="EMBL/GenBank/DDBJ databases">
        <title>The complete genome of Nitratifractor salsuginis DSM 16511.</title>
        <authorList>
            <consortium name="US DOE Joint Genome Institute (JGI-PGF)"/>
            <person name="Lucas S."/>
            <person name="Copeland A."/>
            <person name="Lapidus A."/>
            <person name="Bruce D."/>
            <person name="Goodwin L."/>
            <person name="Pitluck S."/>
            <person name="Kyrpides N."/>
            <person name="Mavromatis K."/>
            <person name="Ivanova N."/>
            <person name="Mikhailova N."/>
            <person name="Zeytun A."/>
            <person name="Detter J.C."/>
            <person name="Tapia R."/>
            <person name="Han C."/>
            <person name="Land M."/>
            <person name="Hauser L."/>
            <person name="Markowitz V."/>
            <person name="Cheng J.-F."/>
            <person name="Hugenholtz P."/>
            <person name="Woyke T."/>
            <person name="Wu D."/>
            <person name="Tindall B."/>
            <person name="Schuetze A."/>
            <person name="Brambilla E."/>
            <person name="Klenk H.-P."/>
            <person name="Eisen J.A."/>
        </authorList>
    </citation>
    <scope>NUCLEOTIDE SEQUENCE [LARGE SCALE GENOMIC DNA]</scope>
    <source>
        <strain evidence="2">DSM 16511 / JCM 12458 / E9I37-1</strain>
    </source>
</reference>
<evidence type="ECO:0000313" key="2">
    <source>
        <dbReference type="Proteomes" id="UP000008633"/>
    </source>
</evidence>
<keyword evidence="2" id="KW-1185">Reference proteome</keyword>
<dbReference type="RefSeq" id="WP_013554578.1">
    <property type="nucleotide sequence ID" value="NC_014935.1"/>
</dbReference>
<accession>E6X0V9</accession>
<sequence length="227" mass="25624">MTFEINEPMVLGTLVFETLGAPEREREFKIKSLKKWGFDLVSGIHNGKTIYATRPEGAAEGESFEYEGSDVSITEVLKEYPKNAKAYARIEMEEGTAHLVLDLEAEESQEILRVPAGEILLAFLKKHRLPHVANALRTLGSAAELVRHDGESGKPMSFAELPPVPRRFLREAKKIEKDMGFGRIALAWFGENKEGKPRYRMSWMVPTIALFDEHIAERIDKALAELK</sequence>
<dbReference type="KEGG" id="nsa:Nitsa_1643"/>
<dbReference type="NCBIfam" id="TIGR00703">
    <property type="entry name" value="TIGR00703 family protein"/>
    <property type="match status" value="1"/>
</dbReference>
<dbReference type="AlphaFoldDB" id="E6X0V9"/>
<dbReference type="InterPro" id="IPR005266">
    <property type="entry name" value="UPF0128"/>
</dbReference>
<dbReference type="eggNOG" id="COG1851">
    <property type="taxonomic scope" value="Bacteria"/>
</dbReference>
<dbReference type="STRING" id="749222.Nitsa_1643"/>